<dbReference type="GO" id="GO:0033615">
    <property type="term" value="P:mitochondrial proton-transporting ATP synthase complex assembly"/>
    <property type="evidence" value="ECO:0000318"/>
    <property type="project" value="GO_Central"/>
</dbReference>
<dbReference type="Proteomes" id="UP000001514">
    <property type="component" value="Unassembled WGS sequence"/>
</dbReference>
<dbReference type="InterPro" id="IPR007849">
    <property type="entry name" value="ATP10"/>
</dbReference>
<dbReference type="eggNOG" id="KOG4614">
    <property type="taxonomic scope" value="Eukaryota"/>
</dbReference>
<dbReference type="Gramene" id="EFJ13659">
    <property type="protein sequence ID" value="EFJ13659"/>
    <property type="gene ID" value="SELMODRAFT_424297"/>
</dbReference>
<gene>
    <name evidence="1" type="ORF">SELMODRAFT_424297</name>
</gene>
<dbReference type="PANTHER" id="PTHR28106:SF1">
    <property type="entry name" value="MITOCHONDRIAL ATPASE COMPLEX SUBUNIT ATP10"/>
    <property type="match status" value="1"/>
</dbReference>
<dbReference type="GO" id="GO:0005743">
    <property type="term" value="C:mitochondrial inner membrane"/>
    <property type="evidence" value="ECO:0000318"/>
    <property type="project" value="GO_Central"/>
</dbReference>
<organism evidence="2">
    <name type="scientific">Selaginella moellendorffii</name>
    <name type="common">Spikemoss</name>
    <dbReference type="NCBI Taxonomy" id="88036"/>
    <lineage>
        <taxon>Eukaryota</taxon>
        <taxon>Viridiplantae</taxon>
        <taxon>Streptophyta</taxon>
        <taxon>Embryophyta</taxon>
        <taxon>Tracheophyta</taxon>
        <taxon>Lycopodiopsida</taxon>
        <taxon>Selaginellales</taxon>
        <taxon>Selaginellaceae</taxon>
        <taxon>Selaginella</taxon>
    </lineage>
</organism>
<dbReference type="STRING" id="88036.D8SPF5"/>
<name>D8SPF5_SELML</name>
<dbReference type="EMBL" id="GL377631">
    <property type="protein sequence ID" value="EFJ13659.1"/>
    <property type="molecule type" value="Genomic_DNA"/>
</dbReference>
<dbReference type="OrthoDB" id="17089at2759"/>
<dbReference type="PANTHER" id="PTHR28106">
    <property type="entry name" value="MITOCHONDRIAL ATPASE COMPLEX SUBUNIT ATP10"/>
    <property type="match status" value="1"/>
</dbReference>
<dbReference type="HOGENOM" id="CLU_047290_3_0_1"/>
<protein>
    <recommendedName>
        <fullName evidence="3">Thioredoxin domain-containing protein</fullName>
    </recommendedName>
</protein>
<reference evidence="1 2" key="1">
    <citation type="journal article" date="2011" name="Science">
        <title>The Selaginella genome identifies genetic changes associated with the evolution of vascular plants.</title>
        <authorList>
            <person name="Banks J.A."/>
            <person name="Nishiyama T."/>
            <person name="Hasebe M."/>
            <person name="Bowman J.L."/>
            <person name="Gribskov M."/>
            <person name="dePamphilis C."/>
            <person name="Albert V.A."/>
            <person name="Aono N."/>
            <person name="Aoyama T."/>
            <person name="Ambrose B.A."/>
            <person name="Ashton N.W."/>
            <person name="Axtell M.J."/>
            <person name="Barker E."/>
            <person name="Barker M.S."/>
            <person name="Bennetzen J.L."/>
            <person name="Bonawitz N.D."/>
            <person name="Chapple C."/>
            <person name="Cheng C."/>
            <person name="Correa L.G."/>
            <person name="Dacre M."/>
            <person name="DeBarry J."/>
            <person name="Dreyer I."/>
            <person name="Elias M."/>
            <person name="Engstrom E.M."/>
            <person name="Estelle M."/>
            <person name="Feng L."/>
            <person name="Finet C."/>
            <person name="Floyd S.K."/>
            <person name="Frommer W.B."/>
            <person name="Fujita T."/>
            <person name="Gramzow L."/>
            <person name="Gutensohn M."/>
            <person name="Harholt J."/>
            <person name="Hattori M."/>
            <person name="Heyl A."/>
            <person name="Hirai T."/>
            <person name="Hiwatashi Y."/>
            <person name="Ishikawa M."/>
            <person name="Iwata M."/>
            <person name="Karol K.G."/>
            <person name="Koehler B."/>
            <person name="Kolukisaoglu U."/>
            <person name="Kubo M."/>
            <person name="Kurata T."/>
            <person name="Lalonde S."/>
            <person name="Li K."/>
            <person name="Li Y."/>
            <person name="Litt A."/>
            <person name="Lyons E."/>
            <person name="Manning G."/>
            <person name="Maruyama T."/>
            <person name="Michael T.P."/>
            <person name="Mikami K."/>
            <person name="Miyazaki S."/>
            <person name="Morinaga S."/>
            <person name="Murata T."/>
            <person name="Mueller-Roeber B."/>
            <person name="Nelson D.R."/>
            <person name="Obara M."/>
            <person name="Oguri Y."/>
            <person name="Olmstead R.G."/>
            <person name="Onodera N."/>
            <person name="Petersen B.L."/>
            <person name="Pils B."/>
            <person name="Prigge M."/>
            <person name="Rensing S.A."/>
            <person name="Riano-Pachon D.M."/>
            <person name="Roberts A.W."/>
            <person name="Sato Y."/>
            <person name="Scheller H.V."/>
            <person name="Schulz B."/>
            <person name="Schulz C."/>
            <person name="Shakirov E.V."/>
            <person name="Shibagaki N."/>
            <person name="Shinohara N."/>
            <person name="Shippen D.E."/>
            <person name="Soerensen I."/>
            <person name="Sotooka R."/>
            <person name="Sugimoto N."/>
            <person name="Sugita M."/>
            <person name="Sumikawa N."/>
            <person name="Tanurdzic M."/>
            <person name="Theissen G."/>
            <person name="Ulvskov P."/>
            <person name="Wakazuki S."/>
            <person name="Weng J.K."/>
            <person name="Willats W.W."/>
            <person name="Wipf D."/>
            <person name="Wolf P.G."/>
            <person name="Yang L."/>
            <person name="Zimmer A.D."/>
            <person name="Zhu Q."/>
            <person name="Mitros T."/>
            <person name="Hellsten U."/>
            <person name="Loque D."/>
            <person name="Otillar R."/>
            <person name="Salamov A."/>
            <person name="Schmutz J."/>
            <person name="Shapiro H."/>
            <person name="Lindquist E."/>
            <person name="Lucas S."/>
            <person name="Rokhsar D."/>
            <person name="Grigoriev I.V."/>
        </authorList>
    </citation>
    <scope>NUCLEOTIDE SEQUENCE [LARGE SCALE GENOMIC DNA]</scope>
</reference>
<dbReference type="KEGG" id="smo:SELMODRAFT_424297"/>
<keyword evidence="2" id="KW-1185">Reference proteome</keyword>
<evidence type="ECO:0008006" key="3">
    <source>
        <dbReference type="Google" id="ProtNLM"/>
    </source>
</evidence>
<dbReference type="InParanoid" id="D8SPF5"/>
<dbReference type="Pfam" id="PF05176">
    <property type="entry name" value="ATP-synt_10"/>
    <property type="match status" value="1"/>
</dbReference>
<dbReference type="AlphaFoldDB" id="D8SPF5"/>
<evidence type="ECO:0000313" key="1">
    <source>
        <dbReference type="EMBL" id="EFJ13659.1"/>
    </source>
</evidence>
<proteinExistence type="predicted"/>
<sequence>MGSIMRASIARLANALGSGGALAGRMIREEQSVRHDQARFFWSISRAISRGDRKAANLKERAKIMEDIDQGYFFDFKDFKKHSGKVVATSTALDPPASATIFPKSTVYTPTRESSIFPLNKNSCVTLVCLSFRNSAEAMVDSWVSPLREAFPSTSDIQVIELSWVESGVLSFVPVRHLFLMCINSSKSCTKADRKLLYAFGDSYDFRKDLRVTNRLTGYMFLVDRAGRIRWRSSGQASPEEASHLVSCTASLLQES</sequence>
<evidence type="ECO:0000313" key="2">
    <source>
        <dbReference type="Proteomes" id="UP000001514"/>
    </source>
</evidence>
<accession>D8SPF5</accession>
<dbReference type="OMA" id="LTRHENR"/>
<dbReference type="FunCoup" id="D8SPF5">
    <property type="interactions" value="1181"/>
</dbReference>